<feature type="compositionally biased region" description="Basic and acidic residues" evidence="8">
    <location>
        <begin position="1"/>
        <end position="15"/>
    </location>
</feature>
<keyword evidence="11" id="KW-1185">Reference proteome</keyword>
<sequence>MTRDNSTHDDADRDGQVSNEAGSSRGAQAPKMVETGRVARTKTVLRRVMKNWFAMFGLVVVVLLILTAIFAPLIAPHDPTEQNYDALSQPPSVEHPFGTDTYGRDVFSRVVFGSRYAVFLGVVIVGIEMLIGVTLGLVAGYYGGWTESIIMRIVDISLSIPALVLALAIAGMLGGGLFPLIIAVSLVGWRGFARLVRGDVKSVIEEEYIDSANAAGLSDFRIITRYVLPNAASSIIVYSTLTIPTVILWSAGLSFLGMGVQPPRPEWGAILAAGRGEIDSAWWIATFPGLAIMITVIAFNGLGDGLRDALDPRQVR</sequence>
<feature type="transmembrane region" description="Helical" evidence="7">
    <location>
        <begin position="281"/>
        <end position="302"/>
    </location>
</feature>
<evidence type="ECO:0000256" key="4">
    <source>
        <dbReference type="ARBA" id="ARBA00022692"/>
    </source>
</evidence>
<dbReference type="CDD" id="cd06261">
    <property type="entry name" value="TM_PBP2"/>
    <property type="match status" value="1"/>
</dbReference>
<evidence type="ECO:0000259" key="9">
    <source>
        <dbReference type="PROSITE" id="PS50928"/>
    </source>
</evidence>
<dbReference type="KEGG" id="hbo:Hbor_30120"/>
<dbReference type="GO" id="GO:0055085">
    <property type="term" value="P:transmembrane transport"/>
    <property type="evidence" value="ECO:0007669"/>
    <property type="project" value="InterPro"/>
</dbReference>
<evidence type="ECO:0000313" key="10">
    <source>
        <dbReference type="EMBL" id="ADQ68549.1"/>
    </source>
</evidence>
<dbReference type="RefSeq" id="WP_013446560.1">
    <property type="nucleotide sequence ID" value="NC_014735.1"/>
</dbReference>
<keyword evidence="4 7" id="KW-0812">Transmembrane</keyword>
<dbReference type="GeneID" id="9988961"/>
<dbReference type="GO" id="GO:0005886">
    <property type="term" value="C:plasma membrane"/>
    <property type="evidence" value="ECO:0007669"/>
    <property type="project" value="UniProtKB-SubCell"/>
</dbReference>
<keyword evidence="3" id="KW-1003">Cell membrane</keyword>
<keyword evidence="6 7" id="KW-0472">Membrane</keyword>
<evidence type="ECO:0000256" key="6">
    <source>
        <dbReference type="ARBA" id="ARBA00023136"/>
    </source>
</evidence>
<dbReference type="SUPFAM" id="SSF161098">
    <property type="entry name" value="MetI-like"/>
    <property type="match status" value="1"/>
</dbReference>
<feature type="transmembrane region" description="Helical" evidence="7">
    <location>
        <begin position="235"/>
        <end position="260"/>
    </location>
</feature>
<dbReference type="Gene3D" id="1.10.3720.10">
    <property type="entry name" value="MetI-like"/>
    <property type="match status" value="1"/>
</dbReference>
<evidence type="ECO:0000256" key="3">
    <source>
        <dbReference type="ARBA" id="ARBA00022475"/>
    </source>
</evidence>
<keyword evidence="5 7" id="KW-1133">Transmembrane helix</keyword>
<dbReference type="InterPro" id="IPR035906">
    <property type="entry name" value="MetI-like_sf"/>
</dbReference>
<name>E4NU29_HALBP</name>
<evidence type="ECO:0000256" key="2">
    <source>
        <dbReference type="ARBA" id="ARBA00022448"/>
    </source>
</evidence>
<evidence type="ECO:0000256" key="7">
    <source>
        <dbReference type="RuleBase" id="RU363032"/>
    </source>
</evidence>
<dbReference type="InterPro" id="IPR000515">
    <property type="entry name" value="MetI-like"/>
</dbReference>
<feature type="transmembrane region" description="Helical" evidence="7">
    <location>
        <begin position="116"/>
        <end position="142"/>
    </location>
</feature>
<geneLocation type="plasmid" evidence="10 11">
    <name>pHBOR01</name>
</geneLocation>
<keyword evidence="10" id="KW-0614">Plasmid</keyword>
<feature type="transmembrane region" description="Helical" evidence="7">
    <location>
        <begin position="52"/>
        <end position="75"/>
    </location>
</feature>
<reference evidence="11" key="1">
    <citation type="journal article" date="2009" name="Stand. Genomic Sci.">
        <title>Complete genome sequence of Halogeometricum borinquense type strain (PR3).</title>
        <authorList>
            <person name="Malfatti S."/>
            <person name="Tindall B.J."/>
            <person name="Schneider S."/>
            <person name="Fahnrich R."/>
            <person name="Lapidus A."/>
            <person name="Labuttii K."/>
            <person name="Copeland A."/>
            <person name="Glavina Del Rio T."/>
            <person name="Nolan M."/>
            <person name="Chen F."/>
            <person name="Lucas S."/>
            <person name="Tice H."/>
            <person name="Cheng J.F."/>
            <person name="Bruce D."/>
            <person name="Goodwin L."/>
            <person name="Pitluck S."/>
            <person name="Anderson I."/>
            <person name="Pati A."/>
            <person name="Ivanova N."/>
            <person name="Mavromatis K."/>
            <person name="Chen A."/>
            <person name="Palaniappan K."/>
            <person name="D'haeseleer P."/>
            <person name="Goker M."/>
            <person name="Bristow J."/>
            <person name="Eisen J.A."/>
            <person name="Markowitz V."/>
            <person name="Hugenholtz P."/>
            <person name="Kyrpides N.C."/>
            <person name="Klenk H.P."/>
            <person name="Chain P."/>
        </authorList>
    </citation>
    <scope>NUCLEOTIDE SEQUENCE [LARGE SCALE GENOMIC DNA]</scope>
    <source>
        <strain evidence="11">ATCC 700274 / DSM 11551 / JCM 10706 / KCTC 4070 / PR3</strain>
        <plasmid evidence="11">pHBOR01</plasmid>
    </source>
</reference>
<feature type="region of interest" description="Disordered" evidence="8">
    <location>
        <begin position="1"/>
        <end position="33"/>
    </location>
</feature>
<evidence type="ECO:0000256" key="5">
    <source>
        <dbReference type="ARBA" id="ARBA00022989"/>
    </source>
</evidence>
<accession>E4NU29</accession>
<dbReference type="InterPro" id="IPR050366">
    <property type="entry name" value="BP-dependent_transpt_permease"/>
</dbReference>
<dbReference type="EMBL" id="CP001691">
    <property type="protein sequence ID" value="ADQ68549.1"/>
    <property type="molecule type" value="Genomic_DNA"/>
</dbReference>
<proteinExistence type="inferred from homology"/>
<feature type="compositionally biased region" description="Polar residues" evidence="8">
    <location>
        <begin position="16"/>
        <end position="26"/>
    </location>
</feature>
<evidence type="ECO:0000313" key="11">
    <source>
        <dbReference type="Proteomes" id="UP000006663"/>
    </source>
</evidence>
<dbReference type="Proteomes" id="UP000006663">
    <property type="component" value="Plasmid pHBOR01"/>
</dbReference>
<dbReference type="Pfam" id="PF12911">
    <property type="entry name" value="OppC_N"/>
    <property type="match status" value="1"/>
</dbReference>
<evidence type="ECO:0000256" key="8">
    <source>
        <dbReference type="SAM" id="MobiDB-lite"/>
    </source>
</evidence>
<dbReference type="Pfam" id="PF00528">
    <property type="entry name" value="BPD_transp_1"/>
    <property type="match status" value="1"/>
</dbReference>
<keyword evidence="2 7" id="KW-0813">Transport</keyword>
<gene>
    <name evidence="10" type="ordered locus">Hbor_30120</name>
</gene>
<dbReference type="HOGENOM" id="CLU_028518_1_1_2"/>
<dbReference type="PANTHER" id="PTHR43386">
    <property type="entry name" value="OLIGOPEPTIDE TRANSPORT SYSTEM PERMEASE PROTEIN APPC"/>
    <property type="match status" value="1"/>
</dbReference>
<protein>
    <submittedName>
        <fullName evidence="10">ABC-type dipeptide/oligopeptide/nickel transport system, permease component</fullName>
    </submittedName>
</protein>
<organism evidence="10 11">
    <name type="scientific">Halogeometricum borinquense (strain ATCC 700274 / DSM 11551 / JCM 10706 / KCTC 4070 / PR3)</name>
    <dbReference type="NCBI Taxonomy" id="469382"/>
    <lineage>
        <taxon>Archaea</taxon>
        <taxon>Methanobacteriati</taxon>
        <taxon>Methanobacteriota</taxon>
        <taxon>Stenosarchaea group</taxon>
        <taxon>Halobacteria</taxon>
        <taxon>Halobacteriales</taxon>
        <taxon>Haloferacaceae</taxon>
        <taxon>Halogeometricum</taxon>
    </lineage>
</organism>
<comment type="similarity">
    <text evidence="7">Belongs to the binding-protein-dependent transport system permease family.</text>
</comment>
<dbReference type="PANTHER" id="PTHR43386:SF1">
    <property type="entry name" value="D,D-DIPEPTIDE TRANSPORT SYSTEM PERMEASE PROTEIN DDPC-RELATED"/>
    <property type="match status" value="1"/>
</dbReference>
<feature type="transmembrane region" description="Helical" evidence="7">
    <location>
        <begin position="163"/>
        <end position="189"/>
    </location>
</feature>
<dbReference type="AlphaFoldDB" id="E4NU29"/>
<comment type="subcellular location">
    <subcellularLocation>
        <location evidence="1 7">Cell membrane</location>
        <topology evidence="1 7">Multi-pass membrane protein</topology>
    </subcellularLocation>
</comment>
<dbReference type="InterPro" id="IPR025966">
    <property type="entry name" value="OppC_N"/>
</dbReference>
<evidence type="ECO:0000256" key="1">
    <source>
        <dbReference type="ARBA" id="ARBA00004651"/>
    </source>
</evidence>
<dbReference type="PROSITE" id="PS50928">
    <property type="entry name" value="ABC_TM1"/>
    <property type="match status" value="1"/>
</dbReference>
<feature type="domain" description="ABC transmembrane type-1" evidence="9">
    <location>
        <begin position="114"/>
        <end position="303"/>
    </location>
</feature>